<accession>A0ACB6RQJ5</accession>
<evidence type="ECO:0000313" key="2">
    <source>
        <dbReference type="Proteomes" id="UP000799754"/>
    </source>
</evidence>
<protein>
    <submittedName>
        <fullName evidence="1">Cystathionine gamma-synthase</fullName>
    </submittedName>
</protein>
<keyword evidence="2" id="KW-1185">Reference proteome</keyword>
<dbReference type="EMBL" id="MU006738">
    <property type="protein sequence ID" value="KAF2623212.1"/>
    <property type="molecule type" value="Genomic_DNA"/>
</dbReference>
<comment type="caution">
    <text evidence="1">The sequence shown here is derived from an EMBL/GenBank/DDBJ whole genome shotgun (WGS) entry which is preliminary data.</text>
</comment>
<dbReference type="Proteomes" id="UP000799754">
    <property type="component" value="Unassembled WGS sequence"/>
</dbReference>
<organism evidence="1 2">
    <name type="scientific">Macroventuria anomochaeta</name>
    <dbReference type="NCBI Taxonomy" id="301207"/>
    <lineage>
        <taxon>Eukaryota</taxon>
        <taxon>Fungi</taxon>
        <taxon>Dikarya</taxon>
        <taxon>Ascomycota</taxon>
        <taxon>Pezizomycotina</taxon>
        <taxon>Dothideomycetes</taxon>
        <taxon>Pleosporomycetidae</taxon>
        <taxon>Pleosporales</taxon>
        <taxon>Pleosporineae</taxon>
        <taxon>Didymellaceae</taxon>
        <taxon>Macroventuria</taxon>
    </lineage>
</organism>
<gene>
    <name evidence="1" type="ORF">BU25DRAFT_401022</name>
</gene>
<proteinExistence type="predicted"/>
<reference evidence="1" key="1">
    <citation type="journal article" date="2020" name="Stud. Mycol.">
        <title>101 Dothideomycetes genomes: a test case for predicting lifestyles and emergence of pathogens.</title>
        <authorList>
            <person name="Haridas S."/>
            <person name="Albert R."/>
            <person name="Binder M."/>
            <person name="Bloem J."/>
            <person name="Labutti K."/>
            <person name="Salamov A."/>
            <person name="Andreopoulos B."/>
            <person name="Baker S."/>
            <person name="Barry K."/>
            <person name="Bills G."/>
            <person name="Bluhm B."/>
            <person name="Cannon C."/>
            <person name="Castanera R."/>
            <person name="Culley D."/>
            <person name="Daum C."/>
            <person name="Ezra D."/>
            <person name="Gonzalez J."/>
            <person name="Henrissat B."/>
            <person name="Kuo A."/>
            <person name="Liang C."/>
            <person name="Lipzen A."/>
            <person name="Lutzoni F."/>
            <person name="Magnuson J."/>
            <person name="Mondo S."/>
            <person name="Nolan M."/>
            <person name="Ohm R."/>
            <person name="Pangilinan J."/>
            <person name="Park H.-J."/>
            <person name="Ramirez L."/>
            <person name="Alfaro M."/>
            <person name="Sun H."/>
            <person name="Tritt A."/>
            <person name="Yoshinaga Y."/>
            <person name="Zwiers L.-H."/>
            <person name="Turgeon B."/>
            <person name="Goodwin S."/>
            <person name="Spatafora J."/>
            <person name="Crous P."/>
            <person name="Grigoriev I."/>
        </authorList>
    </citation>
    <scope>NUCLEOTIDE SEQUENCE</scope>
    <source>
        <strain evidence="1">CBS 525.71</strain>
    </source>
</reference>
<evidence type="ECO:0000313" key="1">
    <source>
        <dbReference type="EMBL" id="KAF2623212.1"/>
    </source>
</evidence>
<name>A0ACB6RQJ5_9PLEO</name>
<sequence length="588" mass="64943">MPFLVQVQNDVPTKSLPNPPPLGYPVPAHRHAVSVQLPTWQDMRGMVAQEPRVSLVQQIGYPRSFLNQDVVKVNNACLALLGHADEKCLIFPALDHALACQATIADSAPEAADRVRIQAADFLLSEPPVTVATTTVSETRQSTHNARRRFFLVFFPSQVNASAMVFWRLTGTGISSRLAQSMHEHLESIAPAPAYELFGSNSDLLREFADAQADDMVRARIVKLLQRASIDPAQSARFASTDVFLYPTGMAAIYEANKLLQSWRSTQTIVFGFPYELTLKMIQKYGLACRFYGFGTPAELDEFEGYLANEWEQGRMVQSVWCECASNPLLRTVDLQRIRHLADTYGFVVVVDETIGSFANVDVAGIADVIVTSLTKSFSGNANVMAGSIILNPSSPFYALLKQSLDSTYVNELFGADSRVLEYNSRKFLARAAIMNRNAQHLVSVLGSFAGTSSSTLTHIYYPSTCWSRENYEARMRTATAEFVSGYGGLFTLEFESVVAAATFFDALNVHKGPSLGAHVTLAQPYVQTVFMREKEWAASYGLSESIVRISVGLEDEQALGDEFTRALRLANRFKAGRELSGHLESFL</sequence>